<keyword evidence="2" id="KW-0178">Competence</keyword>
<proteinExistence type="predicted"/>
<evidence type="ECO:0000256" key="3">
    <source>
        <dbReference type="SAM" id="Phobius"/>
    </source>
</evidence>
<protein>
    <submittedName>
        <fullName evidence="4">Prepilin-type N-terminal cleavage/methylation domain-containing protein</fullName>
    </submittedName>
</protein>
<feature type="transmembrane region" description="Helical" evidence="3">
    <location>
        <begin position="12"/>
        <end position="35"/>
    </location>
</feature>
<name>A0AAW5BA47_9BACI</name>
<evidence type="ECO:0000256" key="1">
    <source>
        <dbReference type="ARBA" id="ARBA00004241"/>
    </source>
</evidence>
<dbReference type="InterPro" id="IPR012902">
    <property type="entry name" value="N_methyl_site"/>
</dbReference>
<dbReference type="PROSITE" id="PS00409">
    <property type="entry name" value="PROKAR_NTER_METHYL"/>
    <property type="match status" value="1"/>
</dbReference>
<dbReference type="EMBL" id="JAIFZM010000011">
    <property type="protein sequence ID" value="MCG3420176.1"/>
    <property type="molecule type" value="Genomic_DNA"/>
</dbReference>
<organism evidence="4 5">
    <name type="scientific">Oceanobacillus jordanicus</name>
    <dbReference type="NCBI Taxonomy" id="2867266"/>
    <lineage>
        <taxon>Bacteria</taxon>
        <taxon>Bacillati</taxon>
        <taxon>Bacillota</taxon>
        <taxon>Bacilli</taxon>
        <taxon>Bacillales</taxon>
        <taxon>Bacillaceae</taxon>
        <taxon>Oceanobacillus</taxon>
    </lineage>
</organism>
<reference evidence="4 5" key="1">
    <citation type="journal article" date="2022" name="Evol. Bioinform. Online">
        <title>Draft Genome Sequence of Oceanobacillus jordanicus Strain GSFE11, a Halotolerant Plant Growth-Promoting Bacterial Endophyte Isolated From the Jordan Valley.</title>
        <authorList>
            <person name="Alhindi T."/>
            <person name="Albdaiwi R."/>
        </authorList>
    </citation>
    <scope>NUCLEOTIDE SEQUENCE [LARGE SCALE GENOMIC DNA]</scope>
    <source>
        <strain evidence="4 5">GSFE11</strain>
    </source>
</reference>
<evidence type="ECO:0000313" key="4">
    <source>
        <dbReference type="EMBL" id="MCG3420176.1"/>
    </source>
</evidence>
<keyword evidence="5" id="KW-1185">Reference proteome</keyword>
<evidence type="ECO:0000313" key="5">
    <source>
        <dbReference type="Proteomes" id="UP001199631"/>
    </source>
</evidence>
<dbReference type="GO" id="GO:0030420">
    <property type="term" value="P:establishment of competence for transformation"/>
    <property type="evidence" value="ECO:0007669"/>
    <property type="project" value="UniProtKB-KW"/>
</dbReference>
<dbReference type="Proteomes" id="UP001199631">
    <property type="component" value="Unassembled WGS sequence"/>
</dbReference>
<dbReference type="RefSeq" id="WP_238020549.1">
    <property type="nucleotide sequence ID" value="NZ_JAIFZM010000011.1"/>
</dbReference>
<dbReference type="NCBIfam" id="TIGR02532">
    <property type="entry name" value="IV_pilin_GFxxxE"/>
    <property type="match status" value="1"/>
</dbReference>
<dbReference type="Pfam" id="PF07963">
    <property type="entry name" value="N_methyl"/>
    <property type="match status" value="1"/>
</dbReference>
<evidence type="ECO:0000256" key="2">
    <source>
        <dbReference type="ARBA" id="ARBA00023287"/>
    </source>
</evidence>
<comment type="caution">
    <text evidence="4">The sequence shown here is derived from an EMBL/GenBank/DDBJ whole genome shotgun (WGS) entry which is preliminary data.</text>
</comment>
<accession>A0AAW5BA47</accession>
<keyword evidence="3" id="KW-0812">Transmembrane</keyword>
<dbReference type="GO" id="GO:0009986">
    <property type="term" value="C:cell surface"/>
    <property type="evidence" value="ECO:0007669"/>
    <property type="project" value="UniProtKB-SubCell"/>
</dbReference>
<comment type="subcellular location">
    <subcellularLocation>
        <location evidence="1">Cell surface</location>
    </subcellularLocation>
</comment>
<keyword evidence="3" id="KW-0472">Membrane</keyword>
<gene>
    <name evidence="4" type="ORF">K3T81_13610</name>
</gene>
<keyword evidence="3" id="KW-1133">Transmembrane helix</keyword>
<sequence length="139" mass="15888">MVKKYFNNDRGFTLIEIIASIALLALVIMVLLPVFPQIFKWTGKTENELTASNLVGQVAYDVKNDRVEDWYPTPVKECKGEEKGVSYKTYTLNNINYQSTIGLCKEASVNLYRAEIKVYGENNNLISESYTYIKSEEKP</sequence>
<dbReference type="AlphaFoldDB" id="A0AAW5BA47"/>